<dbReference type="Proteomes" id="UP000272942">
    <property type="component" value="Unassembled WGS sequence"/>
</dbReference>
<proteinExistence type="predicted"/>
<dbReference type="AlphaFoldDB" id="A0A183AT64"/>
<protein>
    <submittedName>
        <fullName evidence="1 3">Uncharacterized protein</fullName>
    </submittedName>
</protein>
<gene>
    <name evidence="1" type="ORF">ECPE_LOCUS10148</name>
</gene>
<evidence type="ECO:0000313" key="1">
    <source>
        <dbReference type="EMBL" id="VDP86557.1"/>
    </source>
</evidence>
<dbReference type="WBParaSite" id="ECPE_0001018101-mRNA-1">
    <property type="protein sequence ID" value="ECPE_0001018101-mRNA-1"/>
    <property type="gene ID" value="ECPE_0001018101"/>
</dbReference>
<dbReference type="EMBL" id="UZAN01048583">
    <property type="protein sequence ID" value="VDP86557.1"/>
    <property type="molecule type" value="Genomic_DNA"/>
</dbReference>
<organism evidence="3">
    <name type="scientific">Echinostoma caproni</name>
    <dbReference type="NCBI Taxonomy" id="27848"/>
    <lineage>
        <taxon>Eukaryota</taxon>
        <taxon>Metazoa</taxon>
        <taxon>Spiralia</taxon>
        <taxon>Lophotrochozoa</taxon>
        <taxon>Platyhelminthes</taxon>
        <taxon>Trematoda</taxon>
        <taxon>Digenea</taxon>
        <taxon>Plagiorchiida</taxon>
        <taxon>Echinostomata</taxon>
        <taxon>Echinostomatoidea</taxon>
        <taxon>Echinostomatidae</taxon>
        <taxon>Echinostoma</taxon>
    </lineage>
</organism>
<reference evidence="3" key="1">
    <citation type="submission" date="2016-06" db="UniProtKB">
        <authorList>
            <consortium name="WormBaseParasite"/>
        </authorList>
    </citation>
    <scope>IDENTIFICATION</scope>
</reference>
<sequence length="82" mass="9520">MSPSKTINFWLNFVLCIFAILCMIDNLSIAVTARHLPSSEEMTYDGEQQQHSEMEKKNLDRLYISNDLDFIRRILARKLQGG</sequence>
<reference evidence="1 2" key="2">
    <citation type="submission" date="2018-11" db="EMBL/GenBank/DDBJ databases">
        <authorList>
            <consortium name="Pathogen Informatics"/>
        </authorList>
    </citation>
    <scope>NUCLEOTIDE SEQUENCE [LARGE SCALE GENOMIC DNA]</scope>
    <source>
        <strain evidence="1 2">Egypt</strain>
    </source>
</reference>
<keyword evidence="2" id="KW-1185">Reference proteome</keyword>
<name>A0A183AT64_9TREM</name>
<evidence type="ECO:0000313" key="3">
    <source>
        <dbReference type="WBParaSite" id="ECPE_0001018101-mRNA-1"/>
    </source>
</evidence>
<evidence type="ECO:0000313" key="2">
    <source>
        <dbReference type="Proteomes" id="UP000272942"/>
    </source>
</evidence>
<accession>A0A183AT64</accession>